<dbReference type="InterPro" id="IPR023772">
    <property type="entry name" value="DNA-bd_HTH_TetR-type_CS"/>
</dbReference>
<dbReference type="Proteomes" id="UP001053296">
    <property type="component" value="Chromosome"/>
</dbReference>
<keyword evidence="1 2" id="KW-0238">DNA-binding</keyword>
<sequence>MNESPDVNTKKALLAAAIKVFADKGFDSATVRAICSMAKANVAAVNYHFGSKNGLYSAVLQKIFPNGEEWKANIASSTPEEELREFLRGLAFDIYERDNGLVAERWAIFLREMAKPSENLDYIVHHQVQPRANTLRTILIKILGPYASDTTLAYCGSNIWAMMLDHLLTQPILDRMTPHRPQVQDSIDEWVDHIVTFSLGGLMATKNKS</sequence>
<dbReference type="Gene3D" id="1.10.10.60">
    <property type="entry name" value="Homeodomain-like"/>
    <property type="match status" value="1"/>
</dbReference>
<dbReference type="PRINTS" id="PR00455">
    <property type="entry name" value="HTHTETR"/>
</dbReference>
<accession>A0ABM7P9P2</accession>
<reference evidence="4" key="1">
    <citation type="journal article" date="2022" name="Arch. Microbiol.">
        <title>Pseudodesulfovibrio sediminis sp. nov., a mesophilic and neutrophilic sulfate-reducing bacterium isolated from sediment of a brackish lake.</title>
        <authorList>
            <person name="Takahashi A."/>
            <person name="Kojima H."/>
            <person name="Watanabe M."/>
            <person name="Fukui M."/>
        </authorList>
    </citation>
    <scope>NUCLEOTIDE SEQUENCE</scope>
    <source>
        <strain evidence="4">SF6</strain>
    </source>
</reference>
<keyword evidence="5" id="KW-1185">Reference proteome</keyword>
<proteinExistence type="predicted"/>
<dbReference type="PROSITE" id="PS01081">
    <property type="entry name" value="HTH_TETR_1"/>
    <property type="match status" value="1"/>
</dbReference>
<evidence type="ECO:0000256" key="2">
    <source>
        <dbReference type="PROSITE-ProRule" id="PRU00335"/>
    </source>
</evidence>
<name>A0ABM7P9P2_9BACT</name>
<evidence type="ECO:0000313" key="5">
    <source>
        <dbReference type="Proteomes" id="UP001053296"/>
    </source>
</evidence>
<dbReference type="InterPro" id="IPR015292">
    <property type="entry name" value="Tscrpt_reg_YbiH_C"/>
</dbReference>
<evidence type="ECO:0000259" key="3">
    <source>
        <dbReference type="PROSITE" id="PS50977"/>
    </source>
</evidence>
<dbReference type="SUPFAM" id="SSF46689">
    <property type="entry name" value="Homeodomain-like"/>
    <property type="match status" value="1"/>
</dbReference>
<dbReference type="Pfam" id="PF09209">
    <property type="entry name" value="CecR_C"/>
    <property type="match status" value="1"/>
</dbReference>
<dbReference type="PANTHER" id="PTHR30055:SF235">
    <property type="entry name" value="TRANSCRIPTIONAL REGULATORY PROTEIN"/>
    <property type="match status" value="1"/>
</dbReference>
<dbReference type="PANTHER" id="PTHR30055">
    <property type="entry name" value="HTH-TYPE TRANSCRIPTIONAL REGULATOR RUTR"/>
    <property type="match status" value="1"/>
</dbReference>
<dbReference type="EMBL" id="AP024485">
    <property type="protein sequence ID" value="BCS89700.1"/>
    <property type="molecule type" value="Genomic_DNA"/>
</dbReference>
<evidence type="ECO:0000313" key="4">
    <source>
        <dbReference type="EMBL" id="BCS89700.1"/>
    </source>
</evidence>
<feature type="domain" description="HTH tetR-type" evidence="3">
    <location>
        <begin position="7"/>
        <end position="67"/>
    </location>
</feature>
<dbReference type="RefSeq" id="WP_229591662.1">
    <property type="nucleotide sequence ID" value="NZ_AP024485.1"/>
</dbReference>
<protein>
    <submittedName>
        <fullName evidence="4">TetR family transcriptional regulator</fullName>
    </submittedName>
</protein>
<dbReference type="PROSITE" id="PS50977">
    <property type="entry name" value="HTH_TETR_2"/>
    <property type="match status" value="1"/>
</dbReference>
<dbReference type="Pfam" id="PF00440">
    <property type="entry name" value="TetR_N"/>
    <property type="match status" value="1"/>
</dbReference>
<dbReference type="InterPro" id="IPR001647">
    <property type="entry name" value="HTH_TetR"/>
</dbReference>
<dbReference type="InterPro" id="IPR050109">
    <property type="entry name" value="HTH-type_TetR-like_transc_reg"/>
</dbReference>
<dbReference type="InterPro" id="IPR009057">
    <property type="entry name" value="Homeodomain-like_sf"/>
</dbReference>
<gene>
    <name evidence="4" type="ORF">PSDVSF_29420</name>
</gene>
<feature type="DNA-binding region" description="H-T-H motif" evidence="2">
    <location>
        <begin position="30"/>
        <end position="49"/>
    </location>
</feature>
<dbReference type="InterPro" id="IPR036271">
    <property type="entry name" value="Tet_transcr_reg_TetR-rel_C_sf"/>
</dbReference>
<dbReference type="Gene3D" id="1.10.357.10">
    <property type="entry name" value="Tetracycline Repressor, domain 2"/>
    <property type="match status" value="1"/>
</dbReference>
<dbReference type="SUPFAM" id="SSF48498">
    <property type="entry name" value="Tetracyclin repressor-like, C-terminal domain"/>
    <property type="match status" value="1"/>
</dbReference>
<organism evidence="4 5">
    <name type="scientific">Pseudodesulfovibrio sediminis</name>
    <dbReference type="NCBI Taxonomy" id="2810563"/>
    <lineage>
        <taxon>Bacteria</taxon>
        <taxon>Pseudomonadati</taxon>
        <taxon>Thermodesulfobacteriota</taxon>
        <taxon>Desulfovibrionia</taxon>
        <taxon>Desulfovibrionales</taxon>
        <taxon>Desulfovibrionaceae</taxon>
    </lineage>
</organism>
<evidence type="ECO:0000256" key="1">
    <source>
        <dbReference type="ARBA" id="ARBA00023125"/>
    </source>
</evidence>